<evidence type="ECO:0000313" key="11">
    <source>
        <dbReference type="Proteomes" id="UP000245839"/>
    </source>
</evidence>
<dbReference type="AlphaFoldDB" id="A0A2Y9ARX7"/>
<evidence type="ECO:0000313" key="12">
    <source>
        <dbReference type="Proteomes" id="UP000251571"/>
    </source>
</evidence>
<gene>
    <name evidence="9" type="ORF">BCF38_105299</name>
    <name evidence="10" type="ORF">SAMN05421539_105299</name>
</gene>
<comment type="catalytic activity">
    <reaction evidence="1">
        <text>7,8-dihydroneopterin = 6-hydroxymethyl-7,8-dihydropterin + glycolaldehyde</text>
        <dbReference type="Rhea" id="RHEA:10540"/>
        <dbReference type="ChEBI" id="CHEBI:17001"/>
        <dbReference type="ChEBI" id="CHEBI:17071"/>
        <dbReference type="ChEBI" id="CHEBI:44841"/>
        <dbReference type="EC" id="4.1.2.25"/>
    </reaction>
</comment>
<evidence type="ECO:0000256" key="2">
    <source>
        <dbReference type="ARBA" id="ARBA00005013"/>
    </source>
</evidence>
<dbReference type="PANTHER" id="PTHR42844">
    <property type="entry name" value="DIHYDRONEOPTERIN ALDOLASE 1-RELATED"/>
    <property type="match status" value="1"/>
</dbReference>
<keyword evidence="11" id="KW-1185">Reference proteome</keyword>
<dbReference type="GO" id="GO:0046656">
    <property type="term" value="P:folic acid biosynthetic process"/>
    <property type="evidence" value="ECO:0007669"/>
    <property type="project" value="UniProtKB-KW"/>
</dbReference>
<feature type="domain" description="Dihydroneopterin aldolase/epimerase" evidence="8">
    <location>
        <begin position="33"/>
        <end position="142"/>
    </location>
</feature>
<evidence type="ECO:0000256" key="4">
    <source>
        <dbReference type="ARBA" id="ARBA00013043"/>
    </source>
</evidence>
<evidence type="ECO:0000313" key="9">
    <source>
        <dbReference type="EMBL" id="PWJ18310.1"/>
    </source>
</evidence>
<evidence type="ECO:0000256" key="5">
    <source>
        <dbReference type="ARBA" id="ARBA00022909"/>
    </source>
</evidence>
<dbReference type="EC" id="4.1.2.25" evidence="4"/>
<dbReference type="PANTHER" id="PTHR42844:SF1">
    <property type="entry name" value="DIHYDRONEOPTERIN ALDOLASE 1-RELATED"/>
    <property type="match status" value="1"/>
</dbReference>
<dbReference type="OrthoDB" id="7678026at2"/>
<dbReference type="Proteomes" id="UP000245839">
    <property type="component" value="Unassembled WGS sequence"/>
</dbReference>
<evidence type="ECO:0000259" key="8">
    <source>
        <dbReference type="SMART" id="SM00905"/>
    </source>
</evidence>
<organism evidence="10 12">
    <name type="scientific">Jannaschia seohaensis</name>
    <dbReference type="NCBI Taxonomy" id="475081"/>
    <lineage>
        <taxon>Bacteria</taxon>
        <taxon>Pseudomonadati</taxon>
        <taxon>Pseudomonadota</taxon>
        <taxon>Alphaproteobacteria</taxon>
        <taxon>Rhodobacterales</taxon>
        <taxon>Roseobacteraceae</taxon>
        <taxon>Jannaschia</taxon>
    </lineage>
</organism>
<comment type="similarity">
    <text evidence="3">Belongs to the DHNA family.</text>
</comment>
<evidence type="ECO:0000313" key="10">
    <source>
        <dbReference type="EMBL" id="SSA46835.1"/>
    </source>
</evidence>
<reference evidence="10 12" key="1">
    <citation type="submission" date="2016-10" db="EMBL/GenBank/DDBJ databases">
        <authorList>
            <person name="Cai Z."/>
        </authorList>
    </citation>
    <scope>NUCLEOTIDE SEQUENCE [LARGE SCALE GENOMIC DNA]</scope>
    <source>
        <strain evidence="10 12">DSM 25227</strain>
    </source>
</reference>
<dbReference type="EMBL" id="QGDJ01000005">
    <property type="protein sequence ID" value="PWJ18310.1"/>
    <property type="molecule type" value="Genomic_DNA"/>
</dbReference>
<dbReference type="Pfam" id="PF02152">
    <property type="entry name" value="FolB"/>
    <property type="match status" value="1"/>
</dbReference>
<dbReference type="GO" id="GO:0004150">
    <property type="term" value="F:dihydroneopterin aldolase activity"/>
    <property type="evidence" value="ECO:0007669"/>
    <property type="project" value="UniProtKB-EC"/>
</dbReference>
<dbReference type="InterPro" id="IPR043133">
    <property type="entry name" value="GTP-CH-I_C/QueF"/>
</dbReference>
<evidence type="ECO:0000256" key="1">
    <source>
        <dbReference type="ARBA" id="ARBA00001353"/>
    </source>
</evidence>
<dbReference type="SUPFAM" id="SSF55620">
    <property type="entry name" value="Tetrahydrobiopterin biosynthesis enzymes-like"/>
    <property type="match status" value="1"/>
</dbReference>
<evidence type="ECO:0000256" key="6">
    <source>
        <dbReference type="ARBA" id="ARBA00023239"/>
    </source>
</evidence>
<dbReference type="RefSeq" id="WP_109564770.1">
    <property type="nucleotide sequence ID" value="NZ_QGDJ01000005.1"/>
</dbReference>
<protein>
    <recommendedName>
        <fullName evidence="4">dihydroneopterin aldolase</fullName>
        <ecNumber evidence="4">4.1.2.25</ecNumber>
    </recommendedName>
    <alternativeName>
        <fullName evidence="7">7,8-dihydroneopterin aldolase</fullName>
    </alternativeName>
</protein>
<dbReference type="Gene3D" id="3.30.1130.10">
    <property type="match status" value="1"/>
</dbReference>
<reference evidence="9 11" key="2">
    <citation type="submission" date="2018-03" db="EMBL/GenBank/DDBJ databases">
        <title>Genomic Encyclopedia of Archaeal and Bacterial Type Strains, Phase II (KMG-II): from individual species to whole genera.</title>
        <authorList>
            <person name="Goeker M."/>
        </authorList>
    </citation>
    <scope>NUCLEOTIDE SEQUENCE [LARGE SCALE GENOMIC DNA]</scope>
    <source>
        <strain evidence="9 11">DSM 25227</strain>
    </source>
</reference>
<accession>A0A2Y9ARX7</accession>
<dbReference type="EMBL" id="UETC01000005">
    <property type="protein sequence ID" value="SSA46835.1"/>
    <property type="molecule type" value="Genomic_DNA"/>
</dbReference>
<keyword evidence="6" id="KW-0456">Lyase</keyword>
<dbReference type="InterPro" id="IPR006156">
    <property type="entry name" value="Dihydroneopterin_aldolase"/>
</dbReference>
<sequence>MTTQSDRAALDVAFADPLTRAEADPAATPRDRIALREHIREVEIGAFQQERGVTQRIRFDIVCEVTLDAEAVADDDVDGILSYDTLIDAISAELEAERVNLLETLAERIATRILWQPHAARVFVRIDKLDRGPHVLGIEIVRSRTDAPQTAALEGAAPRPRVVLLGPGMAEAPGLPAMIDRLTAADAPAILCVTPDFSPPRAGAPLAQRRIDLLALEQAAWQLAARDARCVVIDSRTELDWALRQGNLSVWAPSRMILDATEGPGGADPLALTRWLAEAFDAVELVLVGAGPGRAHERAVATPEAL</sequence>
<dbReference type="GO" id="GO:0005737">
    <property type="term" value="C:cytoplasm"/>
    <property type="evidence" value="ECO:0007669"/>
    <property type="project" value="TreeGrafter"/>
</dbReference>
<proteinExistence type="inferred from homology"/>
<dbReference type="SMART" id="SM00905">
    <property type="entry name" value="FolB"/>
    <property type="match status" value="1"/>
</dbReference>
<evidence type="ECO:0000256" key="3">
    <source>
        <dbReference type="ARBA" id="ARBA00005708"/>
    </source>
</evidence>
<name>A0A2Y9ARX7_9RHOB</name>
<evidence type="ECO:0000256" key="7">
    <source>
        <dbReference type="ARBA" id="ARBA00032903"/>
    </source>
</evidence>
<dbReference type="Proteomes" id="UP000251571">
    <property type="component" value="Unassembled WGS sequence"/>
</dbReference>
<comment type="pathway">
    <text evidence="2">Cofactor biosynthesis; tetrahydrofolate biosynthesis; 2-amino-4-hydroxy-6-hydroxymethyl-7,8-dihydropteridine diphosphate from 7,8-dihydroneopterin triphosphate: step 3/4.</text>
</comment>
<keyword evidence="5" id="KW-0289">Folate biosynthesis</keyword>
<dbReference type="InterPro" id="IPR006157">
    <property type="entry name" value="FolB_dom"/>
</dbReference>